<dbReference type="GO" id="GO:0009395">
    <property type="term" value="P:phospholipid catabolic process"/>
    <property type="evidence" value="ECO:0007669"/>
    <property type="project" value="TreeGrafter"/>
</dbReference>
<sequence>RGSVRRPVVPPHPIPRMLTPALLTLCALVRTASAATAQTFVPPSKGPLVQTANYTTFSNSTIKDGKPVKGRVFDRIVQVWLENTDFATAAATPIFQSIANQGILLTNWNSLTHPSEPNYIAAMGGDFFGTHDDNMYHVPANITTLVDLLEDRDVSWGAYQENLPSDAFYGFNFAAPNYADPSAPAYTYYVRKHNPLIIFDAISQNPARAARIRSFNDFANDLVNGTLPQWMFVTPNMVNDAHDTTIDFAASFLEYWLVPLLTDPRFNGEKTLILLTFDENETQTEQNTVFTVALGTAVPLNLRGTTDDTLYTHYSALSTVQANWNLKSLGRQDTNKSVSNVIEFVAKEVGYKNTAIPLSQVPHFNISGKTPGPLNSALFVPFSTPDLKAKGAGSGGVLTLPGLNTHLTPGNLPPPKNMTALNSTTPWQMSPRTTSGKAIIPCAGAACP</sequence>
<comment type="caution">
    <text evidence="3">The sequence shown here is derived from an EMBL/GenBank/DDBJ whole genome shotgun (WGS) entry which is preliminary data.</text>
</comment>
<evidence type="ECO:0000313" key="3">
    <source>
        <dbReference type="EMBL" id="CAK5271617.1"/>
    </source>
</evidence>
<accession>A0AAD2K056</accession>
<dbReference type="Pfam" id="PF04185">
    <property type="entry name" value="Phosphoesterase"/>
    <property type="match status" value="1"/>
</dbReference>
<dbReference type="Gene3D" id="3.40.720.10">
    <property type="entry name" value="Alkaline Phosphatase, subunit A"/>
    <property type="match status" value="1"/>
</dbReference>
<dbReference type="GO" id="GO:0016788">
    <property type="term" value="F:hydrolase activity, acting on ester bonds"/>
    <property type="evidence" value="ECO:0007669"/>
    <property type="project" value="InterPro"/>
</dbReference>
<keyword evidence="4" id="KW-1185">Reference proteome</keyword>
<dbReference type="InterPro" id="IPR007312">
    <property type="entry name" value="Phosphoesterase"/>
</dbReference>
<dbReference type="EMBL" id="CAVNYO010000174">
    <property type="protein sequence ID" value="CAK5271617.1"/>
    <property type="molecule type" value="Genomic_DNA"/>
</dbReference>
<organism evidence="3 4">
    <name type="scientific">Mycena citricolor</name>
    <dbReference type="NCBI Taxonomy" id="2018698"/>
    <lineage>
        <taxon>Eukaryota</taxon>
        <taxon>Fungi</taxon>
        <taxon>Dikarya</taxon>
        <taxon>Basidiomycota</taxon>
        <taxon>Agaricomycotina</taxon>
        <taxon>Agaricomycetes</taxon>
        <taxon>Agaricomycetidae</taxon>
        <taxon>Agaricales</taxon>
        <taxon>Marasmiineae</taxon>
        <taxon>Mycenaceae</taxon>
        <taxon>Mycena</taxon>
    </lineage>
</organism>
<feature type="signal peptide" evidence="2">
    <location>
        <begin position="1"/>
        <end position="34"/>
    </location>
</feature>
<dbReference type="InterPro" id="IPR017850">
    <property type="entry name" value="Alkaline_phosphatase_core_sf"/>
</dbReference>
<dbReference type="AlphaFoldDB" id="A0AAD2K056"/>
<evidence type="ECO:0000313" key="4">
    <source>
        <dbReference type="Proteomes" id="UP001295794"/>
    </source>
</evidence>
<evidence type="ECO:0000256" key="1">
    <source>
        <dbReference type="ARBA" id="ARBA00022801"/>
    </source>
</evidence>
<gene>
    <name evidence="3" type="ORF">MYCIT1_LOCUS16798</name>
</gene>
<dbReference type="SUPFAM" id="SSF53649">
    <property type="entry name" value="Alkaline phosphatase-like"/>
    <property type="match status" value="1"/>
</dbReference>
<feature type="non-terminal residue" evidence="3">
    <location>
        <position position="1"/>
    </location>
</feature>
<reference evidence="3" key="1">
    <citation type="submission" date="2023-11" db="EMBL/GenBank/DDBJ databases">
        <authorList>
            <person name="De Vega J J."/>
            <person name="De Vega J J."/>
        </authorList>
    </citation>
    <scope>NUCLEOTIDE SEQUENCE</scope>
</reference>
<dbReference type="Proteomes" id="UP001295794">
    <property type="component" value="Unassembled WGS sequence"/>
</dbReference>
<dbReference type="PANTHER" id="PTHR31956">
    <property type="entry name" value="NON-SPECIFIC PHOSPHOLIPASE C4-RELATED"/>
    <property type="match status" value="1"/>
</dbReference>
<keyword evidence="1" id="KW-0378">Hydrolase</keyword>
<proteinExistence type="predicted"/>
<feature type="chain" id="PRO_5042183363" description="Acid phosphatase" evidence="2">
    <location>
        <begin position="35"/>
        <end position="448"/>
    </location>
</feature>
<evidence type="ECO:0000256" key="2">
    <source>
        <dbReference type="SAM" id="SignalP"/>
    </source>
</evidence>
<name>A0AAD2K056_9AGAR</name>
<keyword evidence="2" id="KW-0732">Signal</keyword>
<protein>
    <recommendedName>
        <fullName evidence="5">Acid phosphatase</fullName>
    </recommendedName>
</protein>
<dbReference type="PANTHER" id="PTHR31956:SF8">
    <property type="entry name" value="ACID PHOSPHATASE PHOA (AFU_ORTHOLOGUE AFUA_1G03570)"/>
    <property type="match status" value="1"/>
</dbReference>
<evidence type="ECO:0008006" key="5">
    <source>
        <dbReference type="Google" id="ProtNLM"/>
    </source>
</evidence>